<gene>
    <name evidence="11" type="primary">LOC115746522</name>
</gene>
<keyword evidence="7" id="KW-0175">Coiled coil</keyword>
<dbReference type="GO" id="GO:0005634">
    <property type="term" value="C:nucleus"/>
    <property type="evidence" value="ECO:0007669"/>
    <property type="project" value="UniProtKB-SubCell"/>
</dbReference>
<dbReference type="InterPro" id="IPR036638">
    <property type="entry name" value="HLH_DNA-bd_sf"/>
</dbReference>
<dbReference type="Pfam" id="PF14215">
    <property type="entry name" value="bHLH-MYC_N"/>
    <property type="match status" value="1"/>
</dbReference>
<protein>
    <submittedName>
        <fullName evidence="11">Transcription factor EGL1-like isoform X1</fullName>
    </submittedName>
</protein>
<keyword evidence="5" id="KW-0804">Transcription</keyword>
<dbReference type="Gene3D" id="4.10.280.10">
    <property type="entry name" value="Helix-loop-helix DNA-binding domain"/>
    <property type="match status" value="1"/>
</dbReference>
<dbReference type="Pfam" id="PF22754">
    <property type="entry name" value="bHLH-TF_ACT-like_plant"/>
    <property type="match status" value="1"/>
</dbReference>
<proteinExistence type="predicted"/>
<dbReference type="PANTHER" id="PTHR46266">
    <property type="entry name" value="TRANSCRIPTION FACTOR TT8"/>
    <property type="match status" value="1"/>
</dbReference>
<dbReference type="GO" id="GO:0046983">
    <property type="term" value="F:protein dimerization activity"/>
    <property type="evidence" value="ECO:0007669"/>
    <property type="project" value="InterPro"/>
</dbReference>
<evidence type="ECO:0000256" key="1">
    <source>
        <dbReference type="ARBA" id="ARBA00004123"/>
    </source>
</evidence>
<feature type="region of interest" description="Disordered" evidence="8">
    <location>
        <begin position="505"/>
        <end position="526"/>
    </location>
</feature>
<evidence type="ECO:0000256" key="8">
    <source>
        <dbReference type="SAM" id="MobiDB-lite"/>
    </source>
</evidence>
<dbReference type="Proteomes" id="UP000827889">
    <property type="component" value="Chromosome 3"/>
</dbReference>
<keyword evidence="3" id="KW-0238">DNA-binding</keyword>
<reference evidence="11" key="1">
    <citation type="submission" date="2025-08" db="UniProtKB">
        <authorList>
            <consortium name="RefSeq"/>
        </authorList>
    </citation>
    <scope>IDENTIFICATION</scope>
    <source>
        <tissue evidence="11">Leaf</tissue>
    </source>
</reference>
<evidence type="ECO:0000256" key="4">
    <source>
        <dbReference type="ARBA" id="ARBA00023159"/>
    </source>
</evidence>
<evidence type="ECO:0000256" key="3">
    <source>
        <dbReference type="ARBA" id="ARBA00023125"/>
    </source>
</evidence>
<dbReference type="GO" id="GO:0080090">
    <property type="term" value="P:regulation of primary metabolic process"/>
    <property type="evidence" value="ECO:0007669"/>
    <property type="project" value="UniProtKB-ARBA"/>
</dbReference>
<keyword evidence="4" id="KW-0010">Activator</keyword>
<feature type="domain" description="BHLH" evidence="9">
    <location>
        <begin position="433"/>
        <end position="484"/>
    </location>
</feature>
<name>A0A8B8PTT1_9MYRT</name>
<dbReference type="AlphaFoldDB" id="A0A8B8PTT1"/>
<keyword evidence="2" id="KW-0805">Transcription regulation</keyword>
<sequence length="638" mass="70727">MLEISAGVQHQGTIREHLKEQLALAVRNIQWTYAIFWSISAAQPGVLEWGGGYYNGDIKTRRTTQAIELGGGDHTDLHRSEQLRELYESLSGSKSNPQPSRRPSVALSPEDLADTEWYYLVCMSFIFNIGQCLPGQSLATGKLIWLCNAHCADSKVFSRSLLAKSASIQTVVCFQFLDGIIELGTTELVLEDPNLIRHVKTSLLKSSDLKGSEKPDPCAIDNRSKLFDRAIFDTGLISGEAEEGITSLNTGSNGLEPNQQLDDSCIIGELNGVASQLQSWQIQKDEFSYLIHQSGNSRDSISQSFLETGTSISIPNLEKSKDHWTEDLQECNNEELDRVDLRGDGLHYRTILSSILETSNQLRSRSHCECGEPESSFIGWKKGQLKCHRAKGVPQKLLKRILLEVPQLHARSMLDFSGAGCKRDGIWMALKDELSPDRNLSGSRQNEKISEQFCVLNAVVPSVKKIQVDKVSILDDTIEYVKELQRRVEELQSSRISSELLAISGGKPQESTERTSDNCGNLRTGLGKQPVAKKRKAHNYDMTDTDSNYLRDGPIDNLSVSVNDEDVLIEMRCVWREGVILEIIEALSHSSLDSHSVQSSTSDGILSVTIKSKLQRSTTTKTTAASIKQALQGVAQKC</sequence>
<feature type="coiled-coil region" evidence="7">
    <location>
        <begin position="474"/>
        <end position="501"/>
    </location>
</feature>
<evidence type="ECO:0000256" key="6">
    <source>
        <dbReference type="ARBA" id="ARBA00023242"/>
    </source>
</evidence>
<evidence type="ECO:0000313" key="11">
    <source>
        <dbReference type="RefSeq" id="XP_030538181.1"/>
    </source>
</evidence>
<evidence type="ECO:0000259" key="9">
    <source>
        <dbReference type="PROSITE" id="PS50888"/>
    </source>
</evidence>
<dbReference type="InterPro" id="IPR025610">
    <property type="entry name" value="MYC/MYB_N"/>
</dbReference>
<dbReference type="RefSeq" id="XP_030538181.1">
    <property type="nucleotide sequence ID" value="XM_030682321.2"/>
</dbReference>
<dbReference type="PANTHER" id="PTHR46266:SF3">
    <property type="entry name" value="TRANSCRIPTION FACTOR EGL1"/>
    <property type="match status" value="1"/>
</dbReference>
<keyword evidence="10" id="KW-1185">Reference proteome</keyword>
<dbReference type="GeneID" id="115746522"/>
<dbReference type="InterPro" id="IPR054502">
    <property type="entry name" value="bHLH-TF_ACT-like_plant"/>
</dbReference>
<dbReference type="PROSITE" id="PS50888">
    <property type="entry name" value="BHLH"/>
    <property type="match status" value="1"/>
</dbReference>
<dbReference type="InterPro" id="IPR011598">
    <property type="entry name" value="bHLH_dom"/>
</dbReference>
<evidence type="ECO:0000256" key="7">
    <source>
        <dbReference type="SAM" id="Coils"/>
    </source>
</evidence>
<accession>A0A8B8PTT1</accession>
<comment type="subcellular location">
    <subcellularLocation>
        <location evidence="1">Nucleus</location>
    </subcellularLocation>
</comment>
<evidence type="ECO:0000313" key="10">
    <source>
        <dbReference type="Proteomes" id="UP000827889"/>
    </source>
</evidence>
<dbReference type="SUPFAM" id="SSF47459">
    <property type="entry name" value="HLH, helix-loop-helix DNA-binding domain"/>
    <property type="match status" value="1"/>
</dbReference>
<dbReference type="SMART" id="SM00353">
    <property type="entry name" value="HLH"/>
    <property type="match status" value="1"/>
</dbReference>
<dbReference type="KEGG" id="rarg:115746522"/>
<organism evidence="10 11">
    <name type="scientific">Rhodamnia argentea</name>
    <dbReference type="NCBI Taxonomy" id="178133"/>
    <lineage>
        <taxon>Eukaryota</taxon>
        <taxon>Viridiplantae</taxon>
        <taxon>Streptophyta</taxon>
        <taxon>Embryophyta</taxon>
        <taxon>Tracheophyta</taxon>
        <taxon>Spermatophyta</taxon>
        <taxon>Magnoliopsida</taxon>
        <taxon>eudicotyledons</taxon>
        <taxon>Gunneridae</taxon>
        <taxon>Pentapetalae</taxon>
        <taxon>rosids</taxon>
        <taxon>malvids</taxon>
        <taxon>Myrtales</taxon>
        <taxon>Myrtaceae</taxon>
        <taxon>Myrtoideae</taxon>
        <taxon>Myrteae</taxon>
        <taxon>Australasian group</taxon>
        <taxon>Rhodamnia</taxon>
    </lineage>
</organism>
<keyword evidence="6" id="KW-0539">Nucleus</keyword>
<evidence type="ECO:0000256" key="2">
    <source>
        <dbReference type="ARBA" id="ARBA00023015"/>
    </source>
</evidence>
<dbReference type="OrthoDB" id="690068at2759"/>
<evidence type="ECO:0000256" key="5">
    <source>
        <dbReference type="ARBA" id="ARBA00023163"/>
    </source>
</evidence>